<organism evidence="2 3">
    <name type="scientific">Caenorhabditis japonica</name>
    <dbReference type="NCBI Taxonomy" id="281687"/>
    <lineage>
        <taxon>Eukaryota</taxon>
        <taxon>Metazoa</taxon>
        <taxon>Ecdysozoa</taxon>
        <taxon>Nematoda</taxon>
        <taxon>Chromadorea</taxon>
        <taxon>Rhabditida</taxon>
        <taxon>Rhabditina</taxon>
        <taxon>Rhabditomorpha</taxon>
        <taxon>Rhabditoidea</taxon>
        <taxon>Rhabditidae</taxon>
        <taxon>Peloderinae</taxon>
        <taxon>Caenorhabditis</taxon>
    </lineage>
</organism>
<keyword evidence="1" id="KW-0472">Membrane</keyword>
<feature type="transmembrane region" description="Helical" evidence="1">
    <location>
        <begin position="24"/>
        <end position="45"/>
    </location>
</feature>
<sequence length="98" mass="11093">MDVIPVGILYLICIVNHEVAKALFYAFATITILAYLIAYTTNYMVFRIVAKHIKVVENLKYQARLIETRQVAIATLAQAIIPLICQRRKRSAGNTIVK</sequence>
<keyword evidence="3" id="KW-1185">Reference proteome</keyword>
<keyword evidence="1" id="KW-1133">Transmembrane helix</keyword>
<dbReference type="Proteomes" id="UP000005237">
    <property type="component" value="Unassembled WGS sequence"/>
</dbReference>
<evidence type="ECO:0000256" key="1">
    <source>
        <dbReference type="SAM" id="Phobius"/>
    </source>
</evidence>
<proteinExistence type="predicted"/>
<name>A0A8R1E2R2_CAEJA</name>
<reference evidence="2" key="2">
    <citation type="submission" date="2022-06" db="UniProtKB">
        <authorList>
            <consortium name="EnsemblMetazoa"/>
        </authorList>
    </citation>
    <scope>IDENTIFICATION</scope>
    <source>
        <strain evidence="2">DF5081</strain>
    </source>
</reference>
<accession>A0A8R1E2R2</accession>
<dbReference type="EnsemblMetazoa" id="CJA17225.1">
    <property type="protein sequence ID" value="CJA17225.1"/>
    <property type="gene ID" value="WBGene00136430"/>
</dbReference>
<dbReference type="AlphaFoldDB" id="A0A8R1E2R2"/>
<keyword evidence="1" id="KW-0812">Transmembrane</keyword>
<evidence type="ECO:0000313" key="2">
    <source>
        <dbReference type="EnsemblMetazoa" id="CJA17225.1"/>
    </source>
</evidence>
<reference evidence="3" key="1">
    <citation type="submission" date="2010-08" db="EMBL/GenBank/DDBJ databases">
        <authorList>
            <consortium name="Caenorhabditis japonica Sequencing Consortium"/>
            <person name="Wilson R.K."/>
        </authorList>
    </citation>
    <scope>NUCLEOTIDE SEQUENCE [LARGE SCALE GENOMIC DNA]</scope>
    <source>
        <strain evidence="3">DF5081</strain>
    </source>
</reference>
<evidence type="ECO:0000313" key="3">
    <source>
        <dbReference type="Proteomes" id="UP000005237"/>
    </source>
</evidence>
<protein>
    <submittedName>
        <fullName evidence="2">Uncharacterized protein</fullName>
    </submittedName>
</protein>